<dbReference type="InterPro" id="IPR036058">
    <property type="entry name" value="Kazal_dom_sf"/>
</dbReference>
<dbReference type="InterPro" id="IPR007110">
    <property type="entry name" value="Ig-like_dom"/>
</dbReference>
<keyword evidence="3" id="KW-0732">Signal</keyword>
<evidence type="ECO:0000313" key="7">
    <source>
        <dbReference type="EMBL" id="KAH0551811.1"/>
    </source>
</evidence>
<organism evidence="7 8">
    <name type="scientific">Cotesia glomerata</name>
    <name type="common">Lepidopteran parasitic wasp</name>
    <name type="synonym">Apanteles glomeratus</name>
    <dbReference type="NCBI Taxonomy" id="32391"/>
    <lineage>
        <taxon>Eukaryota</taxon>
        <taxon>Metazoa</taxon>
        <taxon>Ecdysozoa</taxon>
        <taxon>Arthropoda</taxon>
        <taxon>Hexapoda</taxon>
        <taxon>Insecta</taxon>
        <taxon>Pterygota</taxon>
        <taxon>Neoptera</taxon>
        <taxon>Endopterygota</taxon>
        <taxon>Hymenoptera</taxon>
        <taxon>Apocrita</taxon>
        <taxon>Ichneumonoidea</taxon>
        <taxon>Braconidae</taxon>
        <taxon>Microgastrinae</taxon>
        <taxon>Cotesia</taxon>
    </lineage>
</organism>
<dbReference type="GO" id="GO:0005576">
    <property type="term" value="C:extracellular region"/>
    <property type="evidence" value="ECO:0007669"/>
    <property type="project" value="UniProtKB-SubCell"/>
</dbReference>
<accession>A0AAV7I137</accession>
<dbReference type="PANTHER" id="PTHR14186">
    <property type="entry name" value="INSULIN-LIKE GROWTH FACTOR BINDING PROTEIN-RELATED"/>
    <property type="match status" value="1"/>
</dbReference>
<dbReference type="InterPro" id="IPR036179">
    <property type="entry name" value="Ig-like_dom_sf"/>
</dbReference>
<name>A0AAV7I137_COTGL</name>
<dbReference type="PROSITE" id="PS51465">
    <property type="entry name" value="KAZAL_2"/>
    <property type="match status" value="1"/>
</dbReference>
<gene>
    <name evidence="7" type="ORF">KQX54_001624</name>
</gene>
<dbReference type="InterPro" id="IPR013783">
    <property type="entry name" value="Ig-like_fold"/>
</dbReference>
<dbReference type="SUPFAM" id="SSF57184">
    <property type="entry name" value="Growth factor receptor domain"/>
    <property type="match status" value="1"/>
</dbReference>
<reference evidence="7 8" key="1">
    <citation type="journal article" date="2021" name="J. Hered.">
        <title>A chromosome-level genome assembly of the parasitoid wasp, Cotesia glomerata (Hymenoptera: Braconidae).</title>
        <authorList>
            <person name="Pinto B.J."/>
            <person name="Weis J.J."/>
            <person name="Gamble T."/>
            <person name="Ode P.J."/>
            <person name="Paul R."/>
            <person name="Zaspel J.M."/>
        </authorList>
    </citation>
    <scope>NUCLEOTIDE SEQUENCE [LARGE SCALE GENOMIC DNA]</scope>
    <source>
        <strain evidence="7">CgM1</strain>
    </source>
</reference>
<feature type="domain" description="Ig-like" evidence="5">
    <location>
        <begin position="914"/>
        <end position="1014"/>
    </location>
</feature>
<dbReference type="SMART" id="SM00280">
    <property type="entry name" value="KAZAL"/>
    <property type="match status" value="1"/>
</dbReference>
<feature type="compositionally biased region" description="Polar residues" evidence="4">
    <location>
        <begin position="131"/>
        <end position="142"/>
    </location>
</feature>
<evidence type="ECO:0000256" key="2">
    <source>
        <dbReference type="ARBA" id="ARBA00022525"/>
    </source>
</evidence>
<dbReference type="SUPFAM" id="SSF48726">
    <property type="entry name" value="Immunoglobulin"/>
    <property type="match status" value="1"/>
</dbReference>
<evidence type="ECO:0000256" key="1">
    <source>
        <dbReference type="ARBA" id="ARBA00004613"/>
    </source>
</evidence>
<dbReference type="PROSITE" id="PS50835">
    <property type="entry name" value="IG_LIKE"/>
    <property type="match status" value="1"/>
</dbReference>
<dbReference type="Proteomes" id="UP000826195">
    <property type="component" value="Unassembled WGS sequence"/>
</dbReference>
<dbReference type="InterPro" id="IPR002350">
    <property type="entry name" value="Kazal_dom"/>
</dbReference>
<dbReference type="InterPro" id="IPR003598">
    <property type="entry name" value="Ig_sub2"/>
</dbReference>
<evidence type="ECO:0000259" key="5">
    <source>
        <dbReference type="PROSITE" id="PS50835"/>
    </source>
</evidence>
<feature type="region of interest" description="Disordered" evidence="4">
    <location>
        <begin position="95"/>
        <end position="166"/>
    </location>
</feature>
<feature type="compositionally biased region" description="Polar residues" evidence="4">
    <location>
        <begin position="114"/>
        <end position="124"/>
    </location>
</feature>
<dbReference type="PANTHER" id="PTHR14186:SF19">
    <property type="entry name" value="INSULIN-LIKE GROWTH FACTOR-BINDING PROTEIN 7"/>
    <property type="match status" value="1"/>
</dbReference>
<dbReference type="GO" id="GO:0009966">
    <property type="term" value="P:regulation of signal transduction"/>
    <property type="evidence" value="ECO:0007669"/>
    <property type="project" value="TreeGrafter"/>
</dbReference>
<dbReference type="Pfam" id="PF13927">
    <property type="entry name" value="Ig_3"/>
    <property type="match status" value="1"/>
</dbReference>
<evidence type="ECO:0000313" key="8">
    <source>
        <dbReference type="Proteomes" id="UP000826195"/>
    </source>
</evidence>
<dbReference type="EMBL" id="JAHXZJ010001492">
    <property type="protein sequence ID" value="KAH0551811.1"/>
    <property type="molecule type" value="Genomic_DNA"/>
</dbReference>
<dbReference type="AlphaFoldDB" id="A0AAV7I137"/>
<dbReference type="InterPro" id="IPR009030">
    <property type="entry name" value="Growth_fac_rcpt_cys_sf"/>
</dbReference>
<protein>
    <submittedName>
        <fullName evidence="7">Uncharacterized protein</fullName>
    </submittedName>
</protein>
<dbReference type="Gene3D" id="3.30.60.30">
    <property type="match status" value="1"/>
</dbReference>
<sequence>MSASRDSDTTENCNFSEDGWCQCQSNTGCLTSLDCTGWRPWGNAATGPCPGPCQCEEEQAWNSVVPPRPNYQWVKNFIELRRQWSDHARKNLIKFNQVPKNKNSTLPTRKPALPTTSSQTPNQLTEDKNTTKSPSNEITLPYSSDPFHTTERHYSLQDSQEPSLSYKRKKTLKNSTHNNSESPIPASCCQQQQSATNSPLYLPFPRSGNNFLYPHPEAGCLCQPMPRNGSSPIRIDVRAINECTCECPYSPECACPPSERRFLPVKKHCPNSRLCHSPMFRISPGSRCRCTKCQQFGPFPIPCNPCAATKCSVGQKGCGSFNDCKLDKDIPVKVIDIKIDQDDQDQSTLGNEEIIKRQVSSNDTVEIREDVIDLLYLFPVENQEDPPIDKEQVVIENKAKKVKSCPEGCGACCLVRYGLKVSKEMIKGIDKINKQDVNTIDQDNKEEIELREVSDGKDCRIRCGLNFCSKNVSLEADDDKIEIKGINVGKEVIQSTNWVDKEIQAIDGDGKEEINLSGGFSEFSDGKGCKKRCDAKFSSKDSKDVRLHDDKVKIQVMDVGKEVILESVYEGKAFGNNKKYPSDDESKDSKETLTVDELPILKKSIGKCKSNCSERCREKNGSKDDFLKKESKENEDIKVIKRGEKDGKSLESDEWTFVDVEYNKKPIKLFKAIDEKKNRKEKNSHQKLFDYVVVKFVKRVSTDSVVVVNKLFRPSYSSQEFGDDRGGNSDFEDMADSILSFQGIDDHQSISTMEILNQVFILSLTLISIAISAVKSQQKVSKNSVEGCGECAYYRCPENSTKCLLGSVKDPCNCCKAGKCARLEGETCWNSSIAKLPLINRNEGYCSNNYRCLLRDDLLEQDSPEAICVCMEQSPACGSNNITYATPCALHEEAIRVKNKSLKLKHLGPCLSRPWIIAPLDNVFVKYGQRLAINCEAKGFPIPDIFWEFHSTDGRVIRLPNKDYDSTVNTREESEQFMRTSWMQVGKMTRDHIGTYQCIANNSIGDVSSESVVSTL</sequence>
<evidence type="ECO:0000259" key="6">
    <source>
        <dbReference type="PROSITE" id="PS51465"/>
    </source>
</evidence>
<dbReference type="GO" id="GO:0005520">
    <property type="term" value="F:insulin-like growth factor binding"/>
    <property type="evidence" value="ECO:0007669"/>
    <property type="project" value="InterPro"/>
</dbReference>
<dbReference type="Gene3D" id="2.60.40.10">
    <property type="entry name" value="Immunoglobulins"/>
    <property type="match status" value="1"/>
</dbReference>
<keyword evidence="8" id="KW-1185">Reference proteome</keyword>
<evidence type="ECO:0000256" key="4">
    <source>
        <dbReference type="SAM" id="MobiDB-lite"/>
    </source>
</evidence>
<dbReference type="InterPro" id="IPR011390">
    <property type="entry name" value="IGFBP_rP_mac25"/>
</dbReference>
<dbReference type="GO" id="GO:0001558">
    <property type="term" value="P:regulation of cell growth"/>
    <property type="evidence" value="ECO:0007669"/>
    <property type="project" value="InterPro"/>
</dbReference>
<keyword evidence="2" id="KW-0964">Secreted</keyword>
<evidence type="ECO:0000256" key="3">
    <source>
        <dbReference type="ARBA" id="ARBA00022729"/>
    </source>
</evidence>
<dbReference type="Pfam" id="PF07648">
    <property type="entry name" value="Kazal_2"/>
    <property type="match status" value="1"/>
</dbReference>
<feature type="compositionally biased region" description="Polar residues" evidence="4">
    <location>
        <begin position="98"/>
        <end position="107"/>
    </location>
</feature>
<dbReference type="SMART" id="SM00408">
    <property type="entry name" value="IGc2"/>
    <property type="match status" value="1"/>
</dbReference>
<dbReference type="SUPFAM" id="SSF100895">
    <property type="entry name" value="Kazal-type serine protease inhibitors"/>
    <property type="match status" value="1"/>
</dbReference>
<comment type="subcellular location">
    <subcellularLocation>
        <location evidence="1">Secreted</location>
    </subcellularLocation>
</comment>
<proteinExistence type="predicted"/>
<feature type="domain" description="Kazal-like" evidence="6">
    <location>
        <begin position="862"/>
        <end position="912"/>
    </location>
</feature>
<comment type="caution">
    <text evidence="7">The sequence shown here is derived from an EMBL/GenBank/DDBJ whole genome shotgun (WGS) entry which is preliminary data.</text>
</comment>
<dbReference type="CDD" id="cd00104">
    <property type="entry name" value="KAZAL_FS"/>
    <property type="match status" value="1"/>
</dbReference>